<evidence type="ECO:0000313" key="4">
    <source>
        <dbReference type="Proteomes" id="UP000613580"/>
    </source>
</evidence>
<feature type="transmembrane region" description="Helical" evidence="1">
    <location>
        <begin position="54"/>
        <end position="76"/>
    </location>
</feature>
<feature type="transmembrane region" description="Helical" evidence="1">
    <location>
        <begin position="12"/>
        <end position="33"/>
    </location>
</feature>
<evidence type="ECO:0000259" key="2">
    <source>
        <dbReference type="Pfam" id="PF20151"/>
    </source>
</evidence>
<comment type="caution">
    <text evidence="3">The sequence shown here is derived from an EMBL/GenBank/DDBJ whole genome shotgun (WGS) entry which is preliminary data.</text>
</comment>
<sequence>MAQPVSNEALRVLLYEINICDLTGFTILIYDWFITLDIEIARFWAGKSKTTIPAILFFLNRIITILNVSTITTVLLGNLSSRGACVAFTNTFTSIMVNRLMLNVRAPSLNPTYRTGRTQDYSVVDTHVLSTFPSKPFMAAPNPAMGSGVENAEVAIEME</sequence>
<feature type="domain" description="DUF6533" evidence="2">
    <location>
        <begin position="24"/>
        <end position="66"/>
    </location>
</feature>
<dbReference type="EMBL" id="JACAZE010000004">
    <property type="protein sequence ID" value="KAF7318662.1"/>
    <property type="molecule type" value="Genomic_DNA"/>
</dbReference>
<accession>A0A8H6WIA3</accession>
<dbReference type="Pfam" id="PF20151">
    <property type="entry name" value="DUF6533"/>
    <property type="match status" value="1"/>
</dbReference>
<dbReference type="OrthoDB" id="2745134at2759"/>
<keyword evidence="4" id="KW-1185">Reference proteome</keyword>
<reference evidence="3" key="1">
    <citation type="submission" date="2020-05" db="EMBL/GenBank/DDBJ databases">
        <title>Mycena genomes resolve the evolution of fungal bioluminescence.</title>
        <authorList>
            <person name="Tsai I.J."/>
        </authorList>
    </citation>
    <scope>NUCLEOTIDE SEQUENCE</scope>
    <source>
        <strain evidence="3">110903Hualien_Pintung</strain>
    </source>
</reference>
<dbReference type="Proteomes" id="UP000613580">
    <property type="component" value="Unassembled WGS sequence"/>
</dbReference>
<evidence type="ECO:0000313" key="3">
    <source>
        <dbReference type="EMBL" id="KAF7318662.1"/>
    </source>
</evidence>
<keyword evidence="1" id="KW-0472">Membrane</keyword>
<protein>
    <recommendedName>
        <fullName evidence="2">DUF6533 domain-containing protein</fullName>
    </recommendedName>
</protein>
<organism evidence="3 4">
    <name type="scientific">Mycena chlorophos</name>
    <name type="common">Agaric fungus</name>
    <name type="synonym">Agaricus chlorophos</name>
    <dbReference type="NCBI Taxonomy" id="658473"/>
    <lineage>
        <taxon>Eukaryota</taxon>
        <taxon>Fungi</taxon>
        <taxon>Dikarya</taxon>
        <taxon>Basidiomycota</taxon>
        <taxon>Agaricomycotina</taxon>
        <taxon>Agaricomycetes</taxon>
        <taxon>Agaricomycetidae</taxon>
        <taxon>Agaricales</taxon>
        <taxon>Marasmiineae</taxon>
        <taxon>Mycenaceae</taxon>
        <taxon>Mycena</taxon>
    </lineage>
</organism>
<proteinExistence type="predicted"/>
<dbReference type="AlphaFoldDB" id="A0A8H6WIA3"/>
<name>A0A8H6WIA3_MYCCL</name>
<keyword evidence="1" id="KW-0812">Transmembrane</keyword>
<gene>
    <name evidence="3" type="ORF">HMN09_00377900</name>
</gene>
<keyword evidence="1" id="KW-1133">Transmembrane helix</keyword>
<evidence type="ECO:0000256" key="1">
    <source>
        <dbReference type="SAM" id="Phobius"/>
    </source>
</evidence>
<dbReference type="InterPro" id="IPR045340">
    <property type="entry name" value="DUF6533"/>
</dbReference>